<accession>A0A5C7GW34</accession>
<comment type="caution">
    <text evidence="2">The sequence shown here is derived from an EMBL/GenBank/DDBJ whole genome shotgun (WGS) entry which is preliminary data.</text>
</comment>
<keyword evidence="3" id="KW-1185">Reference proteome</keyword>
<dbReference type="EMBL" id="VAHF01000012">
    <property type="protein sequence ID" value="TXG48938.1"/>
    <property type="molecule type" value="Genomic_DNA"/>
</dbReference>
<evidence type="ECO:0000313" key="3">
    <source>
        <dbReference type="Proteomes" id="UP000323000"/>
    </source>
</evidence>
<protein>
    <submittedName>
        <fullName evidence="2">Uncharacterized protein</fullName>
    </submittedName>
</protein>
<gene>
    <name evidence="2" type="ORF">EZV62_024813</name>
</gene>
<evidence type="ECO:0000256" key="1">
    <source>
        <dbReference type="SAM" id="MobiDB-lite"/>
    </source>
</evidence>
<feature type="region of interest" description="Disordered" evidence="1">
    <location>
        <begin position="63"/>
        <end position="98"/>
    </location>
</feature>
<name>A0A5C7GW34_9ROSI</name>
<reference evidence="3" key="1">
    <citation type="journal article" date="2019" name="Gigascience">
        <title>De novo genome assembly of the endangered Acer yangbiense, a plant species with extremely small populations endemic to Yunnan Province, China.</title>
        <authorList>
            <person name="Yang J."/>
            <person name="Wariss H.M."/>
            <person name="Tao L."/>
            <person name="Zhang R."/>
            <person name="Yun Q."/>
            <person name="Hollingsworth P."/>
            <person name="Dao Z."/>
            <person name="Luo G."/>
            <person name="Guo H."/>
            <person name="Ma Y."/>
            <person name="Sun W."/>
        </authorList>
    </citation>
    <scope>NUCLEOTIDE SEQUENCE [LARGE SCALE GENOMIC DNA]</scope>
    <source>
        <strain evidence="3">cv. Malutang</strain>
    </source>
</reference>
<feature type="compositionally biased region" description="Acidic residues" evidence="1">
    <location>
        <begin position="83"/>
        <end position="98"/>
    </location>
</feature>
<dbReference type="AlphaFoldDB" id="A0A5C7GW34"/>
<organism evidence="2 3">
    <name type="scientific">Acer yangbiense</name>
    <dbReference type="NCBI Taxonomy" id="1000413"/>
    <lineage>
        <taxon>Eukaryota</taxon>
        <taxon>Viridiplantae</taxon>
        <taxon>Streptophyta</taxon>
        <taxon>Embryophyta</taxon>
        <taxon>Tracheophyta</taxon>
        <taxon>Spermatophyta</taxon>
        <taxon>Magnoliopsida</taxon>
        <taxon>eudicotyledons</taxon>
        <taxon>Gunneridae</taxon>
        <taxon>Pentapetalae</taxon>
        <taxon>rosids</taxon>
        <taxon>malvids</taxon>
        <taxon>Sapindales</taxon>
        <taxon>Sapindaceae</taxon>
        <taxon>Hippocastanoideae</taxon>
        <taxon>Acereae</taxon>
        <taxon>Acer</taxon>
    </lineage>
</organism>
<dbReference type="Proteomes" id="UP000323000">
    <property type="component" value="Chromosome 12"/>
</dbReference>
<proteinExistence type="predicted"/>
<evidence type="ECO:0000313" key="2">
    <source>
        <dbReference type="EMBL" id="TXG48938.1"/>
    </source>
</evidence>
<feature type="compositionally biased region" description="Acidic residues" evidence="1">
    <location>
        <begin position="64"/>
        <end position="75"/>
    </location>
</feature>
<sequence>MSQSLQTTLRVGIAQAHLSQISTHLGMPGCSVFPRGEYANGRGKEWSKIADISRVTIDGKFIYDPEEKEPEYDAEVESKDYSEEGESEDSTEEQNLED</sequence>